<dbReference type="AlphaFoldDB" id="A0A3D9KG08"/>
<dbReference type="CDD" id="cd06171">
    <property type="entry name" value="Sigma70_r4"/>
    <property type="match status" value="1"/>
</dbReference>
<gene>
    <name evidence="3" type="ORF">DFP98_1044</name>
</gene>
<feature type="region of interest" description="Disordered" evidence="1">
    <location>
        <begin position="82"/>
        <end position="104"/>
    </location>
</feature>
<feature type="domain" description="RNA polymerase sigma factor 70 region 4 type 2" evidence="2">
    <location>
        <begin position="124"/>
        <end position="172"/>
    </location>
</feature>
<comment type="caution">
    <text evidence="3">The sequence shown here is derived from an EMBL/GenBank/DDBJ whole genome shotgun (WGS) entry which is preliminary data.</text>
</comment>
<dbReference type="OrthoDB" id="2083683at2"/>
<dbReference type="GO" id="GO:0006352">
    <property type="term" value="P:DNA-templated transcription initiation"/>
    <property type="evidence" value="ECO:0007669"/>
    <property type="project" value="InterPro"/>
</dbReference>
<dbReference type="EMBL" id="QRDZ01000004">
    <property type="protein sequence ID" value="RED85299.1"/>
    <property type="molecule type" value="Genomic_DNA"/>
</dbReference>
<evidence type="ECO:0000313" key="4">
    <source>
        <dbReference type="Proteomes" id="UP000256977"/>
    </source>
</evidence>
<reference evidence="3 4" key="1">
    <citation type="submission" date="2018-07" db="EMBL/GenBank/DDBJ databases">
        <title>Genomic Encyclopedia of Type Strains, Phase III (KMG-III): the genomes of soil and plant-associated and newly described type strains.</title>
        <authorList>
            <person name="Whitman W."/>
        </authorList>
    </citation>
    <scope>NUCLEOTIDE SEQUENCE [LARGE SCALE GENOMIC DNA]</scope>
    <source>
        <strain evidence="3 4">CECT 7287</strain>
    </source>
</reference>
<dbReference type="GO" id="GO:0016987">
    <property type="term" value="F:sigma factor activity"/>
    <property type="evidence" value="ECO:0007669"/>
    <property type="project" value="InterPro"/>
</dbReference>
<proteinExistence type="predicted"/>
<dbReference type="SUPFAM" id="SSF88659">
    <property type="entry name" value="Sigma3 and sigma4 domains of RNA polymerase sigma factors"/>
    <property type="match status" value="1"/>
</dbReference>
<accession>A0A3D9KG08</accession>
<sequence length="188" mass="21331">MKSNRITNLGAATLENYVETRRQLLRQADELTVRIARMEPIRTMDEMNALLDLDRDRGLVMEMIASCSYVIEWLETGRRPGNRRGIERRSGAQREVPTDPARLPSASLWERAEAERPSDEAERFRLEAALRGLTERERSCYTLARGETFSHSEIAAMLNISKSSVGTYIIRAQRKVDGNIGSIHILVG</sequence>
<protein>
    <submittedName>
        <fullName evidence="3">RNA polymerase sigma-70 factor (ECF subfamily)</fullName>
    </submittedName>
</protein>
<dbReference type="Pfam" id="PF08281">
    <property type="entry name" value="Sigma70_r4_2"/>
    <property type="match status" value="1"/>
</dbReference>
<dbReference type="GO" id="GO:0003677">
    <property type="term" value="F:DNA binding"/>
    <property type="evidence" value="ECO:0007669"/>
    <property type="project" value="InterPro"/>
</dbReference>
<evidence type="ECO:0000256" key="1">
    <source>
        <dbReference type="SAM" id="MobiDB-lite"/>
    </source>
</evidence>
<dbReference type="InterPro" id="IPR013324">
    <property type="entry name" value="RNA_pol_sigma_r3/r4-like"/>
</dbReference>
<keyword evidence="4" id="KW-1185">Reference proteome</keyword>
<evidence type="ECO:0000313" key="3">
    <source>
        <dbReference type="EMBL" id="RED85299.1"/>
    </source>
</evidence>
<dbReference type="Gene3D" id="1.10.10.10">
    <property type="entry name" value="Winged helix-like DNA-binding domain superfamily/Winged helix DNA-binding domain"/>
    <property type="match status" value="1"/>
</dbReference>
<dbReference type="Proteomes" id="UP000256977">
    <property type="component" value="Unassembled WGS sequence"/>
</dbReference>
<dbReference type="RefSeq" id="WP_116059735.1">
    <property type="nucleotide sequence ID" value="NZ_QRDZ01000004.1"/>
</dbReference>
<dbReference type="InterPro" id="IPR013249">
    <property type="entry name" value="RNA_pol_sigma70_r4_t2"/>
</dbReference>
<name>A0A3D9KG08_9BACL</name>
<evidence type="ECO:0000259" key="2">
    <source>
        <dbReference type="Pfam" id="PF08281"/>
    </source>
</evidence>
<organism evidence="3 4">
    <name type="scientific">Cohnella phaseoli</name>
    <dbReference type="NCBI Taxonomy" id="456490"/>
    <lineage>
        <taxon>Bacteria</taxon>
        <taxon>Bacillati</taxon>
        <taxon>Bacillota</taxon>
        <taxon>Bacilli</taxon>
        <taxon>Bacillales</taxon>
        <taxon>Paenibacillaceae</taxon>
        <taxon>Cohnella</taxon>
    </lineage>
</organism>
<dbReference type="InterPro" id="IPR036388">
    <property type="entry name" value="WH-like_DNA-bd_sf"/>
</dbReference>